<dbReference type="InterPro" id="IPR003719">
    <property type="entry name" value="Phenazine_PhzF-like"/>
</dbReference>
<dbReference type="SUPFAM" id="SSF54506">
    <property type="entry name" value="Diaminopimelate epimerase-like"/>
    <property type="match status" value="1"/>
</dbReference>
<dbReference type="PIRSF" id="PIRSF016184">
    <property type="entry name" value="PhzC_PhzF"/>
    <property type="match status" value="1"/>
</dbReference>
<proteinExistence type="inferred from homology"/>
<organism evidence="2 3">
    <name type="scientific">Parachitinimonas caeni</name>
    <dbReference type="NCBI Taxonomy" id="3031301"/>
    <lineage>
        <taxon>Bacteria</taxon>
        <taxon>Pseudomonadati</taxon>
        <taxon>Pseudomonadota</taxon>
        <taxon>Betaproteobacteria</taxon>
        <taxon>Neisseriales</taxon>
        <taxon>Chitinibacteraceae</taxon>
        <taxon>Parachitinimonas</taxon>
    </lineage>
</organism>
<sequence>MPTLSFKLVNVFAESSLGGNALAVVEGAEGLDDATLQAVAFQFNLPETAFLLPSSVADVRIRIFTSRFELPFAGHPTLGSAAVAAANLKRTSSITLETGSGIITVHLDGDEWKFAAPRANTRRSDASPHDLAMMLGLEPEDIAEGSRFVDTGLEQLMIPLTSKQAVLAASPHPVLLADCAHGKGRPQITVFHFAEPTTLRYFSADRYTLHEDHGTGSACANLGSWLLANHTPPLPYSLRIEQGHTVNRLSVLKLDIDQNCQVFVGGRVIQVGTGELRI</sequence>
<gene>
    <name evidence="2" type="ORF">PZA18_12500</name>
</gene>
<comment type="similarity">
    <text evidence="1">Belongs to the PhzF family.</text>
</comment>
<accession>A0ABT7DXR4</accession>
<dbReference type="EMBL" id="JARRAF010000013">
    <property type="protein sequence ID" value="MDK2124866.1"/>
    <property type="molecule type" value="Genomic_DNA"/>
</dbReference>
<keyword evidence="3" id="KW-1185">Reference proteome</keyword>
<dbReference type="PANTHER" id="PTHR13774">
    <property type="entry name" value="PHENAZINE BIOSYNTHESIS PROTEIN"/>
    <property type="match status" value="1"/>
</dbReference>
<evidence type="ECO:0000313" key="2">
    <source>
        <dbReference type="EMBL" id="MDK2124866.1"/>
    </source>
</evidence>
<dbReference type="Pfam" id="PF02567">
    <property type="entry name" value="PhzC-PhzF"/>
    <property type="match status" value="1"/>
</dbReference>
<dbReference type="Gene3D" id="3.10.310.10">
    <property type="entry name" value="Diaminopimelate Epimerase, Chain A, domain 1"/>
    <property type="match status" value="2"/>
</dbReference>
<evidence type="ECO:0000256" key="1">
    <source>
        <dbReference type="ARBA" id="ARBA00008270"/>
    </source>
</evidence>
<dbReference type="NCBIfam" id="TIGR00654">
    <property type="entry name" value="PhzF_family"/>
    <property type="match status" value="1"/>
</dbReference>
<comment type="caution">
    <text evidence="2">The sequence shown here is derived from an EMBL/GenBank/DDBJ whole genome shotgun (WGS) entry which is preliminary data.</text>
</comment>
<reference evidence="2" key="1">
    <citation type="submission" date="2023-03" db="EMBL/GenBank/DDBJ databases">
        <title>Chitinimonas shenzhenensis gen. nov., sp. nov., a novel member of family Burkholderiaceae isolated from activated sludge collected in Shen Zhen, China.</title>
        <authorList>
            <person name="Wang X."/>
        </authorList>
    </citation>
    <scope>NUCLEOTIDE SEQUENCE</scope>
    <source>
        <strain evidence="2">DQS-5</strain>
    </source>
</reference>
<name>A0ABT7DXR4_9NEIS</name>
<dbReference type="Proteomes" id="UP001172778">
    <property type="component" value="Unassembled WGS sequence"/>
</dbReference>
<evidence type="ECO:0000313" key="3">
    <source>
        <dbReference type="Proteomes" id="UP001172778"/>
    </source>
</evidence>
<dbReference type="PANTHER" id="PTHR13774:SF32">
    <property type="entry name" value="ANTISENSE-ENHANCING SEQUENCE 1"/>
    <property type="match status" value="1"/>
</dbReference>
<dbReference type="RefSeq" id="WP_284101178.1">
    <property type="nucleotide sequence ID" value="NZ_JARRAF010000013.1"/>
</dbReference>
<protein>
    <submittedName>
        <fullName evidence="2">PhzF family phenazine biosynthesis protein</fullName>
    </submittedName>
</protein>